<dbReference type="EMBL" id="JBGBPQ010000011">
    <property type="protein sequence ID" value="KAL1515927.1"/>
    <property type="molecule type" value="Genomic_DNA"/>
</dbReference>
<dbReference type="GO" id="GO:0005509">
    <property type="term" value="F:calcium ion binding"/>
    <property type="evidence" value="ECO:0007669"/>
    <property type="project" value="InterPro"/>
</dbReference>
<dbReference type="InterPro" id="IPR002048">
    <property type="entry name" value="EF_hand_dom"/>
</dbReference>
<dbReference type="Proteomes" id="UP001515480">
    <property type="component" value="Unassembled WGS sequence"/>
</dbReference>
<reference evidence="4 5" key="1">
    <citation type="journal article" date="2024" name="Science">
        <title>Giant polyketide synthase enzymes in the biosynthesis of giant marine polyether toxins.</title>
        <authorList>
            <person name="Fallon T.R."/>
            <person name="Shende V.V."/>
            <person name="Wierzbicki I.H."/>
            <person name="Pendleton A.L."/>
            <person name="Watervoot N.F."/>
            <person name="Auber R.P."/>
            <person name="Gonzalez D.J."/>
            <person name="Wisecaver J.H."/>
            <person name="Moore B.S."/>
        </authorList>
    </citation>
    <scope>NUCLEOTIDE SEQUENCE [LARGE SCALE GENOMIC DNA]</scope>
    <source>
        <strain evidence="4 5">12B1</strain>
    </source>
</reference>
<dbReference type="PROSITE" id="PS50222">
    <property type="entry name" value="EF_HAND_2"/>
    <property type="match status" value="1"/>
</dbReference>
<evidence type="ECO:0000256" key="1">
    <source>
        <dbReference type="ARBA" id="ARBA00022837"/>
    </source>
</evidence>
<dbReference type="AlphaFoldDB" id="A0AB34JC44"/>
<evidence type="ECO:0000313" key="4">
    <source>
        <dbReference type="EMBL" id="KAL1515927.1"/>
    </source>
</evidence>
<dbReference type="SUPFAM" id="SSF47473">
    <property type="entry name" value="EF-hand"/>
    <property type="match status" value="1"/>
</dbReference>
<gene>
    <name evidence="4" type="ORF">AB1Y20_002541</name>
</gene>
<dbReference type="PROSITE" id="PS00018">
    <property type="entry name" value="EF_HAND_1"/>
    <property type="match status" value="1"/>
</dbReference>
<organism evidence="4 5">
    <name type="scientific">Prymnesium parvum</name>
    <name type="common">Toxic golden alga</name>
    <dbReference type="NCBI Taxonomy" id="97485"/>
    <lineage>
        <taxon>Eukaryota</taxon>
        <taxon>Haptista</taxon>
        <taxon>Haptophyta</taxon>
        <taxon>Prymnesiophyceae</taxon>
        <taxon>Prymnesiales</taxon>
        <taxon>Prymnesiaceae</taxon>
        <taxon>Prymnesium</taxon>
    </lineage>
</organism>
<dbReference type="Pfam" id="PF13499">
    <property type="entry name" value="EF-hand_7"/>
    <property type="match status" value="1"/>
</dbReference>
<sequence>MSKSSGSITASGCYKCSEGELSELEVAAARRNFQAYDLDGDGVISREDFHAAMSKYKDQLGHRSPAELDEMYASVDIHGTGRVDFLTFAEMRVRKKNHTAATAPQQAGEDMKKKPIPVKPKVEEAAPPPSTVSAPPQSQNFLSQHLGNLLLKCGCANKRPQ</sequence>
<evidence type="ECO:0000256" key="2">
    <source>
        <dbReference type="SAM" id="MobiDB-lite"/>
    </source>
</evidence>
<dbReference type="SMART" id="SM00054">
    <property type="entry name" value="EFh"/>
    <property type="match status" value="2"/>
</dbReference>
<protein>
    <recommendedName>
        <fullName evidence="3">EF-hand domain-containing protein</fullName>
    </recommendedName>
</protein>
<dbReference type="InterPro" id="IPR011992">
    <property type="entry name" value="EF-hand-dom_pair"/>
</dbReference>
<dbReference type="InterPro" id="IPR018247">
    <property type="entry name" value="EF_Hand_1_Ca_BS"/>
</dbReference>
<evidence type="ECO:0000259" key="3">
    <source>
        <dbReference type="PROSITE" id="PS50222"/>
    </source>
</evidence>
<dbReference type="CDD" id="cd00051">
    <property type="entry name" value="EFh"/>
    <property type="match status" value="1"/>
</dbReference>
<accession>A0AB34JC44</accession>
<keyword evidence="5" id="KW-1185">Reference proteome</keyword>
<keyword evidence="1" id="KW-0106">Calcium</keyword>
<feature type="domain" description="EF-hand" evidence="3">
    <location>
        <begin position="24"/>
        <end position="59"/>
    </location>
</feature>
<name>A0AB34JC44_PRYPA</name>
<proteinExistence type="predicted"/>
<dbReference type="Gene3D" id="1.10.238.10">
    <property type="entry name" value="EF-hand"/>
    <property type="match status" value="1"/>
</dbReference>
<evidence type="ECO:0000313" key="5">
    <source>
        <dbReference type="Proteomes" id="UP001515480"/>
    </source>
</evidence>
<comment type="caution">
    <text evidence="4">The sequence shown here is derived from an EMBL/GenBank/DDBJ whole genome shotgun (WGS) entry which is preliminary data.</text>
</comment>
<feature type="region of interest" description="Disordered" evidence="2">
    <location>
        <begin position="96"/>
        <end position="140"/>
    </location>
</feature>